<dbReference type="InterPro" id="IPR001969">
    <property type="entry name" value="Aspartic_peptidase_AS"/>
</dbReference>
<dbReference type="InterPro" id="IPR033121">
    <property type="entry name" value="PEPTIDASE_A1"/>
</dbReference>
<gene>
    <name evidence="5" type="ORF">C2845_PM09G12660</name>
</gene>
<evidence type="ECO:0000313" key="6">
    <source>
        <dbReference type="Proteomes" id="UP000275267"/>
    </source>
</evidence>
<dbReference type="PANTHER" id="PTHR13683">
    <property type="entry name" value="ASPARTYL PROTEASES"/>
    <property type="match status" value="1"/>
</dbReference>
<evidence type="ECO:0000313" key="5">
    <source>
        <dbReference type="EMBL" id="RLN13317.1"/>
    </source>
</evidence>
<feature type="chain" id="PRO_5018139820" description="Peptidase A1 domain-containing protein" evidence="3">
    <location>
        <begin position="17"/>
        <end position="461"/>
    </location>
</feature>
<protein>
    <recommendedName>
        <fullName evidence="4">Peptidase A1 domain-containing protein</fullName>
    </recommendedName>
</protein>
<dbReference type="InterPro" id="IPR032799">
    <property type="entry name" value="TAXi_C"/>
</dbReference>
<evidence type="ECO:0000259" key="4">
    <source>
        <dbReference type="PROSITE" id="PS51767"/>
    </source>
</evidence>
<accession>A0A3L6S200</accession>
<dbReference type="EMBL" id="PQIB02000006">
    <property type="protein sequence ID" value="RLN13317.1"/>
    <property type="molecule type" value="Genomic_DNA"/>
</dbReference>
<comment type="similarity">
    <text evidence="1">Belongs to the peptidase A1 family.</text>
</comment>
<dbReference type="FunFam" id="2.40.70.10:FF:000021">
    <property type="entry name" value="Aspartyl protease AED1"/>
    <property type="match status" value="1"/>
</dbReference>
<keyword evidence="3" id="KW-0732">Signal</keyword>
<evidence type="ECO:0000256" key="1">
    <source>
        <dbReference type="ARBA" id="ARBA00007447"/>
    </source>
</evidence>
<feature type="active site" evidence="2">
    <location>
        <position position="342"/>
    </location>
</feature>
<evidence type="ECO:0000256" key="2">
    <source>
        <dbReference type="PIRSR" id="PIRSR601461-1"/>
    </source>
</evidence>
<comment type="caution">
    <text evidence="5">The sequence shown here is derived from an EMBL/GenBank/DDBJ whole genome shotgun (WGS) entry which is preliminary data.</text>
</comment>
<dbReference type="SUPFAM" id="SSF50630">
    <property type="entry name" value="Acid proteases"/>
    <property type="match status" value="1"/>
</dbReference>
<dbReference type="GO" id="GO:0006508">
    <property type="term" value="P:proteolysis"/>
    <property type="evidence" value="ECO:0007669"/>
    <property type="project" value="InterPro"/>
</dbReference>
<reference evidence="6" key="1">
    <citation type="journal article" date="2019" name="Nat. Commun.">
        <title>The genome of broomcorn millet.</title>
        <authorList>
            <person name="Zou C."/>
            <person name="Miki D."/>
            <person name="Li D."/>
            <person name="Tang Q."/>
            <person name="Xiao L."/>
            <person name="Rajput S."/>
            <person name="Deng P."/>
            <person name="Jia W."/>
            <person name="Huang R."/>
            <person name="Zhang M."/>
            <person name="Sun Y."/>
            <person name="Hu J."/>
            <person name="Fu X."/>
            <person name="Schnable P.S."/>
            <person name="Li F."/>
            <person name="Zhang H."/>
            <person name="Feng B."/>
            <person name="Zhu X."/>
            <person name="Liu R."/>
            <person name="Schnable J.C."/>
            <person name="Zhu J.-K."/>
            <person name="Zhang H."/>
        </authorList>
    </citation>
    <scope>NUCLEOTIDE SEQUENCE [LARGE SCALE GENOMIC DNA]</scope>
</reference>
<dbReference type="STRING" id="4540.A0A3L6S200"/>
<dbReference type="Proteomes" id="UP000275267">
    <property type="component" value="Unassembled WGS sequence"/>
</dbReference>
<sequence>MLLFLFLGCCYSIVHAGDDEKGFVVVPTSSFQPETVCSTARVNLEQNHSTVSVPLVHRHGPWAPWQSTDWPSFREMLRRNRARSSTITSRASRGAASARDDKKVVIPSHIGDAVDSLEYVVTVGLGTPAVRQTVLLDTGSDVSWVQCAPCGAGECSSQKDPLFDPSRSSTYRPMPCSSGACRDLGAYGNGCTNGTDDDRCRFAILYEDGTVTGGVYSSDKLTLTSVDTVGNFLFGCAHDERPSGKYDGLLALGRLPMSLVSQASSQYRGAFSYCLPAVNSRSGFLALGVRMRSDTTGFALTPLGTSPLQAPFYVVTMTGIAVGGKQLVGLRLSAFAGGMIIDSGKVVTALPSTAYRALRTAFRKAMAPYPLVPNGHLDTCYNLTGHKNVTVPKVALTFSGGATINLDVPNGILVEGCLVFEDSGGDGSVAVLGNVNQRNFEVLYDTSHSKVGFGPIHAEMM</sequence>
<feature type="signal peptide" evidence="3">
    <location>
        <begin position="1"/>
        <end position="16"/>
    </location>
</feature>
<dbReference type="InterPro" id="IPR001461">
    <property type="entry name" value="Aspartic_peptidase_A1"/>
</dbReference>
<dbReference type="PROSITE" id="PS00141">
    <property type="entry name" value="ASP_PROTEASE"/>
    <property type="match status" value="1"/>
</dbReference>
<dbReference type="Gene3D" id="2.40.70.10">
    <property type="entry name" value="Acid Proteases"/>
    <property type="match status" value="2"/>
</dbReference>
<feature type="domain" description="Peptidase A1" evidence="4">
    <location>
        <begin position="119"/>
        <end position="454"/>
    </location>
</feature>
<dbReference type="OrthoDB" id="2747330at2759"/>
<dbReference type="InterPro" id="IPR032861">
    <property type="entry name" value="TAXi_N"/>
</dbReference>
<name>A0A3L6S200_PANMI</name>
<feature type="active site" evidence="2">
    <location>
        <position position="137"/>
    </location>
</feature>
<dbReference type="Pfam" id="PF14543">
    <property type="entry name" value="TAXi_N"/>
    <property type="match status" value="1"/>
</dbReference>
<dbReference type="PROSITE" id="PS51767">
    <property type="entry name" value="PEPTIDASE_A1"/>
    <property type="match status" value="1"/>
</dbReference>
<evidence type="ECO:0000256" key="3">
    <source>
        <dbReference type="SAM" id="SignalP"/>
    </source>
</evidence>
<organism evidence="5 6">
    <name type="scientific">Panicum miliaceum</name>
    <name type="common">Proso millet</name>
    <name type="synonym">Broomcorn millet</name>
    <dbReference type="NCBI Taxonomy" id="4540"/>
    <lineage>
        <taxon>Eukaryota</taxon>
        <taxon>Viridiplantae</taxon>
        <taxon>Streptophyta</taxon>
        <taxon>Embryophyta</taxon>
        <taxon>Tracheophyta</taxon>
        <taxon>Spermatophyta</taxon>
        <taxon>Magnoliopsida</taxon>
        <taxon>Liliopsida</taxon>
        <taxon>Poales</taxon>
        <taxon>Poaceae</taxon>
        <taxon>PACMAD clade</taxon>
        <taxon>Panicoideae</taxon>
        <taxon>Panicodae</taxon>
        <taxon>Paniceae</taxon>
        <taxon>Panicinae</taxon>
        <taxon>Panicum</taxon>
        <taxon>Panicum sect. Panicum</taxon>
    </lineage>
</organism>
<dbReference type="PANTHER" id="PTHR13683:SF622">
    <property type="entry name" value="ASPARTIC PROTEINASE NEPENTHESIN-2"/>
    <property type="match status" value="1"/>
</dbReference>
<dbReference type="InterPro" id="IPR021109">
    <property type="entry name" value="Peptidase_aspartic_dom_sf"/>
</dbReference>
<dbReference type="AlphaFoldDB" id="A0A3L6S200"/>
<proteinExistence type="inferred from homology"/>
<keyword evidence="6" id="KW-1185">Reference proteome</keyword>
<dbReference type="GO" id="GO:0004190">
    <property type="term" value="F:aspartic-type endopeptidase activity"/>
    <property type="evidence" value="ECO:0007669"/>
    <property type="project" value="InterPro"/>
</dbReference>
<dbReference type="Pfam" id="PF14541">
    <property type="entry name" value="TAXi_C"/>
    <property type="match status" value="1"/>
</dbReference>